<dbReference type="AlphaFoldDB" id="A0A836C3K6"/>
<evidence type="ECO:0000259" key="4">
    <source>
        <dbReference type="PROSITE" id="PS51719"/>
    </source>
</evidence>
<protein>
    <recommendedName>
        <fullName evidence="4">Septin-type G domain-containing protein</fullName>
    </recommendedName>
</protein>
<keyword evidence="1" id="KW-0342">GTP-binding</keyword>
<dbReference type="Pfam" id="PF00735">
    <property type="entry name" value="Septin"/>
    <property type="match status" value="1"/>
</dbReference>
<dbReference type="PROSITE" id="PS51719">
    <property type="entry name" value="G_SEPTIN"/>
    <property type="match status" value="1"/>
</dbReference>
<evidence type="ECO:0000313" key="6">
    <source>
        <dbReference type="Proteomes" id="UP000612055"/>
    </source>
</evidence>
<reference evidence="5" key="1">
    <citation type="journal article" date="2020" name="bioRxiv">
        <title>Comparative genomics of Chlamydomonas.</title>
        <authorList>
            <person name="Craig R.J."/>
            <person name="Hasan A.R."/>
            <person name="Ness R.W."/>
            <person name="Keightley P.D."/>
        </authorList>
    </citation>
    <scope>NUCLEOTIDE SEQUENCE</scope>
    <source>
        <strain evidence="5">CCAP 11/70</strain>
    </source>
</reference>
<feature type="region of interest" description="Disordered" evidence="3">
    <location>
        <begin position="1"/>
        <end position="21"/>
    </location>
</feature>
<dbReference type="GO" id="GO:0005759">
    <property type="term" value="C:mitochondrial matrix"/>
    <property type="evidence" value="ECO:0007669"/>
    <property type="project" value="TreeGrafter"/>
</dbReference>
<dbReference type="Gene3D" id="3.40.50.300">
    <property type="entry name" value="P-loop containing nucleotide triphosphate hydrolases"/>
    <property type="match status" value="1"/>
</dbReference>
<dbReference type="GO" id="GO:0000963">
    <property type="term" value="P:mitochondrial RNA processing"/>
    <property type="evidence" value="ECO:0007669"/>
    <property type="project" value="TreeGrafter"/>
</dbReference>
<dbReference type="Proteomes" id="UP000612055">
    <property type="component" value="Unassembled WGS sequence"/>
</dbReference>
<dbReference type="OrthoDB" id="536711at2759"/>
<dbReference type="GO" id="GO:0003723">
    <property type="term" value="F:RNA binding"/>
    <property type="evidence" value="ECO:0007669"/>
    <property type="project" value="TreeGrafter"/>
</dbReference>
<feature type="compositionally biased region" description="Low complexity" evidence="3">
    <location>
        <begin position="7"/>
        <end position="19"/>
    </location>
</feature>
<proteinExistence type="inferred from homology"/>
<name>A0A836C3K6_9CHLO</name>
<dbReference type="InterPro" id="IPR027417">
    <property type="entry name" value="P-loop_NTPase"/>
</dbReference>
<dbReference type="GO" id="GO:0044528">
    <property type="term" value="P:regulation of mitochondrial mRNA stability"/>
    <property type="evidence" value="ECO:0007669"/>
    <property type="project" value="TreeGrafter"/>
</dbReference>
<sequence>MAGLVDAETTSAGSEGSSSDFSDLQPDYFAAGFKPTPAGAIMRAAAAAAASAAAPAASSPFAEPGGRFAKAAAAAAAGATPLSAQVSSGAGGPHARFLGRIASLAPAPSVPVHVNVLLLGDSGLGKGTFAHNTGLQLGLDPGAIQLPGEDGGCPPDSISHRTALPDIPMPEAGRVLKLAFQIVSGPGDVQDQRGHLRTVLQLILEQMQADLSLAAPAVIRAVPGMLSNAVTLVLYFIHPHHVRPIDLEYMAAISQVASVVPVISKADCHTAGELERLREEVIRRMADRTDKEGQPAPVRPFAFSSGALEALGLRSPEEQRRLLVPAVMGSRAVRAVETEGGRVVEVPVREYGRGSVAAPEHGEAFLLQQLLMADMYSLLGGMADRFEDLQSRLKAAGCCGRLLDEIMQPYGASLAAESSAEALRARVQLELAQLQQIQEVEGRVHSGALEQLRAENEQLRQAMGQLQRQLLSLARRKLEGRGCVPAPKELRRTAKQLGKQRIKQARKEKQTALKDDFVCIPIVMSGCRKTILPLSTNETASNAVAVKELRHSIFTDLAAAYLPLVPQLRTFADCIIPLYACSEAGYWGPGPAGGKGGLAVALLQRLSEKDYALLRPRKTGDWAASSRVPAKPSKADQDHANLWRALAAAPAGARACVNARGLLTASAEVIYKLETLSEQACSNILLACARLKLRGFDRLAHHMTARLVELGAEAACQALANGLYALGELAEDVGHKPRPEDLQGLAREVVTRLSAGPGRDSFKPQELSNMLYACAKLGFTAPALVEPLSAAAGRAAIRMKPQELANSAWALAKMGHTDQGWYAGAVAAAERPGAMQGAVSQGWANLWYALALLYDERLVDALAGRLGELLGQDPKQLKGQNLCNSLWALAVMGPDVLSRHSGLVEGLLREEVGRREIEGGRAVDEQLRQLWQVQLELGAMGGSELRSILEAGDDRSIASTAKAEASAGARRLACIPPSALEAEVASALEQLQQRMGPGAIVSVQRRCVVEELWRVVEAVVELADGRRIAVETMGPSEVFANEPHRRTPVGPVAFRDRQLGRVQPFARVLTVPYWEWDEAAKAGGEAGQRAYLCRLLGLKGA</sequence>
<accession>A0A836C3K6</accession>
<dbReference type="InterPro" id="IPR050870">
    <property type="entry name" value="FAST_kinase"/>
</dbReference>
<organism evidence="5 6">
    <name type="scientific">Edaphochlamys debaryana</name>
    <dbReference type="NCBI Taxonomy" id="47281"/>
    <lineage>
        <taxon>Eukaryota</taxon>
        <taxon>Viridiplantae</taxon>
        <taxon>Chlorophyta</taxon>
        <taxon>core chlorophytes</taxon>
        <taxon>Chlorophyceae</taxon>
        <taxon>CS clade</taxon>
        <taxon>Chlamydomonadales</taxon>
        <taxon>Chlamydomonadales incertae sedis</taxon>
        <taxon>Edaphochlamys</taxon>
    </lineage>
</organism>
<keyword evidence="2" id="KW-0175">Coiled coil</keyword>
<gene>
    <name evidence="5" type="ORF">HYH03_004186</name>
</gene>
<dbReference type="GO" id="GO:0005525">
    <property type="term" value="F:GTP binding"/>
    <property type="evidence" value="ECO:0007669"/>
    <property type="project" value="UniProtKB-KW"/>
</dbReference>
<dbReference type="PANTHER" id="PTHR21228:SF40">
    <property type="entry name" value="LD45607P"/>
    <property type="match status" value="1"/>
</dbReference>
<evidence type="ECO:0000256" key="3">
    <source>
        <dbReference type="SAM" id="MobiDB-lite"/>
    </source>
</evidence>
<keyword evidence="6" id="KW-1185">Reference proteome</keyword>
<feature type="coiled-coil region" evidence="2">
    <location>
        <begin position="420"/>
        <end position="476"/>
    </location>
</feature>
<dbReference type="PANTHER" id="PTHR21228">
    <property type="entry name" value="FAST LEU-RICH DOMAIN-CONTAINING"/>
    <property type="match status" value="1"/>
</dbReference>
<evidence type="ECO:0000313" key="5">
    <source>
        <dbReference type="EMBL" id="KAG2497923.1"/>
    </source>
</evidence>
<dbReference type="GO" id="GO:0035770">
    <property type="term" value="C:ribonucleoprotein granule"/>
    <property type="evidence" value="ECO:0007669"/>
    <property type="project" value="TreeGrafter"/>
</dbReference>
<dbReference type="GO" id="GO:1901259">
    <property type="term" value="P:chloroplast rRNA processing"/>
    <property type="evidence" value="ECO:0007669"/>
    <property type="project" value="TreeGrafter"/>
</dbReference>
<evidence type="ECO:0000256" key="1">
    <source>
        <dbReference type="RuleBase" id="RU004560"/>
    </source>
</evidence>
<comment type="similarity">
    <text evidence="1">Belongs to the TRAFAC class TrmE-Era-EngA-EngB-Septin-like GTPase superfamily. Septin GTPase family.</text>
</comment>
<keyword evidence="1" id="KW-0547">Nucleotide-binding</keyword>
<dbReference type="GO" id="GO:0009507">
    <property type="term" value="C:chloroplast"/>
    <property type="evidence" value="ECO:0007669"/>
    <property type="project" value="GOC"/>
</dbReference>
<dbReference type="EMBL" id="JAEHOE010000012">
    <property type="protein sequence ID" value="KAG2497923.1"/>
    <property type="molecule type" value="Genomic_DNA"/>
</dbReference>
<comment type="caution">
    <text evidence="5">The sequence shown here is derived from an EMBL/GenBank/DDBJ whole genome shotgun (WGS) entry which is preliminary data.</text>
</comment>
<dbReference type="InterPro" id="IPR030379">
    <property type="entry name" value="G_SEPTIN_dom"/>
</dbReference>
<evidence type="ECO:0000256" key="2">
    <source>
        <dbReference type="SAM" id="Coils"/>
    </source>
</evidence>
<feature type="domain" description="Septin-type G" evidence="4">
    <location>
        <begin position="110"/>
        <end position="398"/>
    </location>
</feature>